<proteinExistence type="predicted"/>
<organism evidence="4 5">
    <name type="scientific">Slackia heliotrinireducens (strain ATCC 29202 / DSM 20476 / NCTC 11029 / RHS 1)</name>
    <name type="common">Peptococcus heliotrinreducens</name>
    <dbReference type="NCBI Taxonomy" id="471855"/>
    <lineage>
        <taxon>Bacteria</taxon>
        <taxon>Bacillati</taxon>
        <taxon>Actinomycetota</taxon>
        <taxon>Coriobacteriia</taxon>
        <taxon>Eggerthellales</taxon>
        <taxon>Eggerthellaceae</taxon>
        <taxon>Slackia</taxon>
    </lineage>
</organism>
<gene>
    <name evidence="4" type="ordered locus">Shel_16780</name>
</gene>
<dbReference type="Proteomes" id="UP000002026">
    <property type="component" value="Chromosome"/>
</dbReference>
<protein>
    <submittedName>
        <fullName evidence="4">Sulfite oxidase-like oxidoreductase</fullName>
    </submittedName>
</protein>
<dbReference type="SUPFAM" id="SSF56524">
    <property type="entry name" value="Oxidoreductase molybdopterin-binding domain"/>
    <property type="match status" value="1"/>
</dbReference>
<keyword evidence="5" id="KW-1185">Reference proteome</keyword>
<dbReference type="eggNOG" id="COG2041">
    <property type="taxonomic scope" value="Bacteria"/>
</dbReference>
<evidence type="ECO:0000256" key="1">
    <source>
        <dbReference type="SAM" id="MobiDB-lite"/>
    </source>
</evidence>
<dbReference type="RefSeq" id="WP_012798799.1">
    <property type="nucleotide sequence ID" value="NC_013165.1"/>
</dbReference>
<accession>C7N712</accession>
<dbReference type="STRING" id="471855.Shel_16780"/>
<evidence type="ECO:0000259" key="3">
    <source>
        <dbReference type="Pfam" id="PF00174"/>
    </source>
</evidence>
<dbReference type="AlphaFoldDB" id="C7N712"/>
<dbReference type="Pfam" id="PF00174">
    <property type="entry name" value="Oxidored_molyb"/>
    <property type="match status" value="1"/>
</dbReference>
<sequence length="268" mass="27966">MRNRIGAVGLAVMAGTTLMAVQALPAVAQADVPDEAQGGVLETQGLKTISDQCVSLSTVEGIFSFNQDQLSSIEEIRLALGTVPEYLCGPQGVEAAPQQLGQASVTNILVSGNVDQQIAVDLTDTKQNKITVVMGCSCAGNLAGGRGTANAEITGVKVTDLMEQAGAAEDVNTVVFTSADGYEVAMPLSYVTQRHSVIVTEVNGEPIGESVGSSNQLWLGSTSARYFAKDITNVAFEQRQTPPPNPYTDEGDEYYGNFPGVGVSSAEV</sequence>
<feature type="domain" description="Oxidoreductase molybdopterin-binding" evidence="3">
    <location>
        <begin position="108"/>
        <end position="239"/>
    </location>
</feature>
<keyword evidence="2" id="KW-0732">Signal</keyword>
<dbReference type="InterPro" id="IPR036374">
    <property type="entry name" value="OxRdtase_Mopterin-bd_sf"/>
</dbReference>
<dbReference type="HOGENOM" id="CLU_089310_0_0_11"/>
<dbReference type="KEGG" id="shi:Shel_16780"/>
<dbReference type="Gene3D" id="3.90.420.10">
    <property type="entry name" value="Oxidoreductase, molybdopterin-binding domain"/>
    <property type="match status" value="1"/>
</dbReference>
<dbReference type="EMBL" id="CP001684">
    <property type="protein sequence ID" value="ACV22697.1"/>
    <property type="molecule type" value="Genomic_DNA"/>
</dbReference>
<feature type="region of interest" description="Disordered" evidence="1">
    <location>
        <begin position="238"/>
        <end position="258"/>
    </location>
</feature>
<feature type="chain" id="PRO_5002980744" evidence="2">
    <location>
        <begin position="31"/>
        <end position="268"/>
    </location>
</feature>
<evidence type="ECO:0000313" key="5">
    <source>
        <dbReference type="Proteomes" id="UP000002026"/>
    </source>
</evidence>
<evidence type="ECO:0000313" key="4">
    <source>
        <dbReference type="EMBL" id="ACV22697.1"/>
    </source>
</evidence>
<evidence type="ECO:0000256" key="2">
    <source>
        <dbReference type="SAM" id="SignalP"/>
    </source>
</evidence>
<name>C7N712_SLAHD</name>
<feature type="signal peptide" evidence="2">
    <location>
        <begin position="1"/>
        <end position="30"/>
    </location>
</feature>
<reference evidence="4 5" key="1">
    <citation type="journal article" date="2009" name="Stand. Genomic Sci.">
        <title>Complete genome sequence of Slackia heliotrinireducens type strain (RHS 1).</title>
        <authorList>
            <person name="Pukall R."/>
            <person name="Lapidus A."/>
            <person name="Nolan M."/>
            <person name="Copeland A."/>
            <person name="Glavina Del Rio T."/>
            <person name="Lucas S."/>
            <person name="Chen F."/>
            <person name="Tice H."/>
            <person name="Cheng J.F."/>
            <person name="Chertkov O."/>
            <person name="Bruce D."/>
            <person name="Goodwin L."/>
            <person name="Kuske C."/>
            <person name="Brettin T."/>
            <person name="Detter J.C."/>
            <person name="Han C."/>
            <person name="Pitluck S."/>
            <person name="Pati A."/>
            <person name="Mavrommatis K."/>
            <person name="Ivanova N."/>
            <person name="Ovchinnikova G."/>
            <person name="Chen A."/>
            <person name="Palaniappan K."/>
            <person name="Schneider S."/>
            <person name="Rohde M."/>
            <person name="Chain P."/>
            <person name="D'haeseleer P."/>
            <person name="Goker M."/>
            <person name="Bristow J."/>
            <person name="Eisen J.A."/>
            <person name="Markowitz V."/>
            <person name="Kyrpides N.C."/>
            <person name="Klenk H.P."/>
            <person name="Hugenholtz P."/>
        </authorList>
    </citation>
    <scope>NUCLEOTIDE SEQUENCE [LARGE SCALE GENOMIC DNA]</scope>
    <source>
        <strain evidence="5">ATCC 29202 / DSM 20476 / NCTC 11029 / RHS 1</strain>
    </source>
</reference>
<dbReference type="InterPro" id="IPR000572">
    <property type="entry name" value="OxRdtase_Mopterin-bd_dom"/>
</dbReference>